<dbReference type="InterPro" id="IPR004606">
    <property type="entry name" value="Mop_domain"/>
</dbReference>
<proteinExistence type="predicted"/>
<evidence type="ECO:0000256" key="5">
    <source>
        <dbReference type="ARBA" id="ARBA00022741"/>
    </source>
</evidence>
<dbReference type="GO" id="GO:0015098">
    <property type="term" value="F:molybdate ion transmembrane transporter activity"/>
    <property type="evidence" value="ECO:0007669"/>
    <property type="project" value="InterPro"/>
</dbReference>
<dbReference type="InterPro" id="IPR003593">
    <property type="entry name" value="AAA+_ATPase"/>
</dbReference>
<evidence type="ECO:0000256" key="4">
    <source>
        <dbReference type="ARBA" id="ARBA00022519"/>
    </source>
</evidence>
<keyword evidence="2" id="KW-1003">Cell membrane</keyword>
<dbReference type="PROSITE" id="PS50893">
    <property type="entry name" value="ABC_TRANSPORTER_2"/>
    <property type="match status" value="1"/>
</dbReference>
<dbReference type="EMBL" id="UOGG01000230">
    <property type="protein sequence ID" value="VAX32959.1"/>
    <property type="molecule type" value="Genomic_DNA"/>
</dbReference>
<dbReference type="InterPro" id="IPR011868">
    <property type="entry name" value="ModC_ABC_ATP-bd"/>
</dbReference>
<evidence type="ECO:0000259" key="9">
    <source>
        <dbReference type="PROSITE" id="PS50893"/>
    </source>
</evidence>
<dbReference type="PANTHER" id="PTHR43514:SF10">
    <property type="entry name" value="MOLYBDENUM IMPORT ATP-BINDING PROTEIN MODC 2"/>
    <property type="match status" value="1"/>
</dbReference>
<dbReference type="NCBIfam" id="TIGR02142">
    <property type="entry name" value="modC_ABC"/>
    <property type="match status" value="1"/>
</dbReference>
<dbReference type="Pfam" id="PF00005">
    <property type="entry name" value="ABC_tran"/>
    <property type="match status" value="1"/>
</dbReference>
<evidence type="ECO:0000256" key="8">
    <source>
        <dbReference type="ARBA" id="ARBA00023136"/>
    </source>
</evidence>
<dbReference type="Pfam" id="PF03459">
    <property type="entry name" value="TOBE"/>
    <property type="match status" value="1"/>
</dbReference>
<keyword evidence="1" id="KW-0813">Transport</keyword>
<feature type="domain" description="Mop" evidence="10">
    <location>
        <begin position="296"/>
        <end position="362"/>
    </location>
</feature>
<dbReference type="InterPro" id="IPR027417">
    <property type="entry name" value="P-loop_NTPase"/>
</dbReference>
<dbReference type="Gene3D" id="2.40.50.100">
    <property type="match status" value="1"/>
</dbReference>
<dbReference type="SUPFAM" id="SSF52540">
    <property type="entry name" value="P-loop containing nucleoside triphosphate hydrolases"/>
    <property type="match status" value="1"/>
</dbReference>
<keyword evidence="3" id="KW-0500">Molybdenum</keyword>
<keyword evidence="8" id="KW-0472">Membrane</keyword>
<keyword evidence="7" id="KW-1278">Translocase</keyword>
<dbReference type="InterPro" id="IPR003439">
    <property type="entry name" value="ABC_transporter-like_ATP-bd"/>
</dbReference>
<evidence type="ECO:0000256" key="2">
    <source>
        <dbReference type="ARBA" id="ARBA00022475"/>
    </source>
</evidence>
<dbReference type="AlphaFoldDB" id="A0A3B1CSI1"/>
<dbReference type="InterPro" id="IPR050334">
    <property type="entry name" value="Molybdenum_import_ModC"/>
</dbReference>
<dbReference type="GO" id="GO:0005524">
    <property type="term" value="F:ATP binding"/>
    <property type="evidence" value="ECO:0007669"/>
    <property type="project" value="UniProtKB-KW"/>
</dbReference>
<organism evidence="11">
    <name type="scientific">hydrothermal vent metagenome</name>
    <dbReference type="NCBI Taxonomy" id="652676"/>
    <lineage>
        <taxon>unclassified sequences</taxon>
        <taxon>metagenomes</taxon>
        <taxon>ecological metagenomes</taxon>
    </lineage>
</organism>
<feature type="domain" description="ABC transporter" evidence="9">
    <location>
        <begin position="1"/>
        <end position="235"/>
    </location>
</feature>
<evidence type="ECO:0000313" key="11">
    <source>
        <dbReference type="EMBL" id="VAX32959.1"/>
    </source>
</evidence>
<evidence type="ECO:0000259" key="10">
    <source>
        <dbReference type="PROSITE" id="PS51866"/>
    </source>
</evidence>
<dbReference type="InterPro" id="IPR008995">
    <property type="entry name" value="Mo/tungstate-bd_C_term_dom"/>
</dbReference>
<evidence type="ECO:0000256" key="7">
    <source>
        <dbReference type="ARBA" id="ARBA00022967"/>
    </source>
</evidence>
<dbReference type="GO" id="GO:0016020">
    <property type="term" value="C:membrane"/>
    <property type="evidence" value="ECO:0007669"/>
    <property type="project" value="InterPro"/>
</dbReference>
<name>A0A3B1CSI1_9ZZZZ</name>
<dbReference type="PANTHER" id="PTHR43514">
    <property type="entry name" value="ABC TRANSPORTER I FAMILY MEMBER 10"/>
    <property type="match status" value="1"/>
</dbReference>
<keyword evidence="5" id="KW-0547">Nucleotide-binding</keyword>
<dbReference type="PROSITE" id="PS51866">
    <property type="entry name" value="MOP"/>
    <property type="match status" value="1"/>
</dbReference>
<dbReference type="Gene3D" id="3.40.50.300">
    <property type="entry name" value="P-loop containing nucleotide triphosphate hydrolases"/>
    <property type="match status" value="1"/>
</dbReference>
<dbReference type="GO" id="GO:0140359">
    <property type="term" value="F:ABC-type transporter activity"/>
    <property type="evidence" value="ECO:0007669"/>
    <property type="project" value="InterPro"/>
</dbReference>
<keyword evidence="4" id="KW-0997">Cell inner membrane</keyword>
<gene>
    <name evidence="11" type="ORF">MNBD_NITROSPINAE05-1230</name>
</gene>
<evidence type="ECO:0000256" key="1">
    <source>
        <dbReference type="ARBA" id="ARBA00022448"/>
    </source>
</evidence>
<reference evidence="11" key="1">
    <citation type="submission" date="2018-06" db="EMBL/GenBank/DDBJ databases">
        <authorList>
            <person name="Zhirakovskaya E."/>
        </authorList>
    </citation>
    <scope>NUCLEOTIDE SEQUENCE</scope>
</reference>
<accession>A0A3B1CSI1</accession>
<keyword evidence="6 11" id="KW-0067">ATP-binding</keyword>
<sequence>MNELTANFEVRFPGFHLDARLKIPKSGVTVLFGPSGSGKTTLLRCLAGLERSPSGCMQFGDTVWQDENRGIFKPVNERPIGLVFQEPRLFPHMNVRSNLLYGFKRIPENIRRIVLDDVVEVLNIAHLLDRQPGFLSGGEGQRVAIGRALLTSPKLLLMDEPLASLDHQRKQEILPYIRRLQSRWNIPIIYISHSLDEILQLVDTVILLKEGRIVAHGSAKKVFSRLDLRGLINSEILGAIFDTKVVAHEPEFGLTRVRFMDHQLLVPRLAASPGQSVRLHIHSNDVSIVTSPPNIRTSVLNILEATVIEIGPIDATGYSVDISLDVGQTLLATITRKSLLNLGLEPGQKVYAHIKAIKMVHE</sequence>
<dbReference type="SUPFAM" id="SSF50331">
    <property type="entry name" value="MOP-like"/>
    <property type="match status" value="1"/>
</dbReference>
<evidence type="ECO:0000256" key="6">
    <source>
        <dbReference type="ARBA" id="ARBA00022840"/>
    </source>
</evidence>
<protein>
    <submittedName>
        <fullName evidence="11">Molybdenum ABC transporter ATP-binding protein ModC</fullName>
    </submittedName>
</protein>
<dbReference type="GO" id="GO:0016887">
    <property type="term" value="F:ATP hydrolysis activity"/>
    <property type="evidence" value="ECO:0007669"/>
    <property type="project" value="InterPro"/>
</dbReference>
<dbReference type="SMART" id="SM00382">
    <property type="entry name" value="AAA"/>
    <property type="match status" value="1"/>
</dbReference>
<evidence type="ECO:0000256" key="3">
    <source>
        <dbReference type="ARBA" id="ARBA00022505"/>
    </source>
</evidence>
<dbReference type="InterPro" id="IPR005116">
    <property type="entry name" value="Transp-assoc_OB_typ1"/>
</dbReference>